<feature type="region of interest" description="Disordered" evidence="1">
    <location>
        <begin position="123"/>
        <end position="145"/>
    </location>
</feature>
<organism evidence="2 3">
    <name type="scientific">Hymenobacter polaris</name>
    <dbReference type="NCBI Taxonomy" id="2682546"/>
    <lineage>
        <taxon>Bacteria</taxon>
        <taxon>Pseudomonadati</taxon>
        <taxon>Bacteroidota</taxon>
        <taxon>Cytophagia</taxon>
        <taxon>Cytophagales</taxon>
        <taxon>Hymenobacteraceae</taxon>
        <taxon>Hymenobacter</taxon>
    </lineage>
</organism>
<name>A0A7Y0FMT7_9BACT</name>
<evidence type="ECO:0000313" key="2">
    <source>
        <dbReference type="EMBL" id="NML65760.1"/>
    </source>
</evidence>
<dbReference type="Proteomes" id="UP000559626">
    <property type="component" value="Unassembled WGS sequence"/>
</dbReference>
<dbReference type="EMBL" id="JABBGH010000002">
    <property type="protein sequence ID" value="NML65760.1"/>
    <property type="molecule type" value="Genomic_DNA"/>
</dbReference>
<evidence type="ECO:0000256" key="1">
    <source>
        <dbReference type="SAM" id="MobiDB-lite"/>
    </source>
</evidence>
<comment type="caution">
    <text evidence="2">The sequence shown here is derived from an EMBL/GenBank/DDBJ whole genome shotgun (WGS) entry which is preliminary data.</text>
</comment>
<sequence length="167" mass="18863">MRKLRTGGPVYTVTATVYQAVAAQTDSHPFVTADNSTIRRGYGSRQRWVAVSHDLLQPWGGRIHYGDKVQVRGVSPRLDGVYTVHDTMHKRHRRRVDILTSPKEHLAISSKNVRLQLVKSIATQQHPTRHPRLASTHTPKQRPVASHAVRRHRSRPARPAYLAAAIL</sequence>
<gene>
    <name evidence="2" type="ORF">HHL22_11135</name>
</gene>
<keyword evidence="3" id="KW-1185">Reference proteome</keyword>
<dbReference type="RefSeq" id="WP_169531292.1">
    <property type="nucleotide sequence ID" value="NZ_JABBGH010000002.1"/>
</dbReference>
<protein>
    <recommendedName>
        <fullName evidence="4">3D domain-containing protein</fullName>
    </recommendedName>
</protein>
<reference evidence="2 3" key="1">
    <citation type="submission" date="2020-04" db="EMBL/GenBank/DDBJ databases">
        <title>Hymenobacter polaris sp. nov., isolated from Arctic soil.</title>
        <authorList>
            <person name="Dahal R.H."/>
        </authorList>
    </citation>
    <scope>NUCLEOTIDE SEQUENCE [LARGE SCALE GENOMIC DNA]</scope>
    <source>
        <strain evidence="2 3">RP-2-7</strain>
    </source>
</reference>
<evidence type="ECO:0000313" key="3">
    <source>
        <dbReference type="Proteomes" id="UP000559626"/>
    </source>
</evidence>
<evidence type="ECO:0008006" key="4">
    <source>
        <dbReference type="Google" id="ProtNLM"/>
    </source>
</evidence>
<dbReference type="AlphaFoldDB" id="A0A7Y0FMT7"/>
<accession>A0A7Y0FMT7</accession>
<proteinExistence type="predicted"/>
<dbReference type="CDD" id="cd22784">
    <property type="entry name" value="DPBB_MltA_YuiC-like"/>
    <property type="match status" value="1"/>
</dbReference>